<dbReference type="InterPro" id="IPR046851">
    <property type="entry name" value="NBCH_WD40"/>
</dbReference>
<evidence type="ECO:0000313" key="7">
    <source>
        <dbReference type="Ensembl" id="ENSCMMP00000004130.1"/>
    </source>
</evidence>
<dbReference type="InterPro" id="IPR046852">
    <property type="entry name" value="Neurobeachin_a-sol"/>
</dbReference>
<dbReference type="SMART" id="SM01026">
    <property type="entry name" value="Beach"/>
    <property type="match status" value="1"/>
</dbReference>
<dbReference type="InterPro" id="IPR031570">
    <property type="entry name" value="NBEA/BDCP_DUF4704"/>
</dbReference>
<feature type="compositionally biased region" description="Basic residues" evidence="4">
    <location>
        <begin position="318"/>
        <end position="333"/>
    </location>
</feature>
<dbReference type="CDD" id="cd06071">
    <property type="entry name" value="Beach"/>
    <property type="match status" value="1"/>
</dbReference>
<evidence type="ECO:0000313" key="8">
    <source>
        <dbReference type="Proteomes" id="UP000694556"/>
    </source>
</evidence>
<feature type="region of interest" description="Disordered" evidence="4">
    <location>
        <begin position="223"/>
        <end position="358"/>
    </location>
</feature>
<dbReference type="Ensembl" id="ENSCMMT00000004621.1">
    <property type="protein sequence ID" value="ENSCMMP00000004130.1"/>
    <property type="gene ID" value="ENSCMMG00000002258.1"/>
</dbReference>
<dbReference type="Pfam" id="PF20426">
    <property type="entry name" value="NBCH_WD40"/>
    <property type="match status" value="1"/>
</dbReference>
<evidence type="ECO:0000256" key="1">
    <source>
        <dbReference type="ARBA" id="ARBA00022574"/>
    </source>
</evidence>
<dbReference type="Pfam" id="PF15787">
    <property type="entry name" value="DUF4704"/>
    <property type="match status" value="1"/>
</dbReference>
<evidence type="ECO:0000256" key="2">
    <source>
        <dbReference type="ARBA" id="ARBA00022737"/>
    </source>
</evidence>
<dbReference type="SMART" id="SM00320">
    <property type="entry name" value="WD40"/>
    <property type="match status" value="4"/>
</dbReference>
<dbReference type="Pfam" id="PF16057">
    <property type="entry name" value="DUF4800"/>
    <property type="match status" value="1"/>
</dbReference>
<evidence type="ECO:0000259" key="5">
    <source>
        <dbReference type="PROSITE" id="PS50197"/>
    </source>
</evidence>
<dbReference type="GO" id="GO:0016020">
    <property type="term" value="C:membrane"/>
    <property type="evidence" value="ECO:0007669"/>
    <property type="project" value="TreeGrafter"/>
</dbReference>
<protein>
    <submittedName>
        <fullName evidence="7">Neurobeachin like 2</fullName>
    </submittedName>
</protein>
<sequence length="2140" mass="238924">MSCDDRPVLQAVFLSNNCFEHIIRLLQNSKVFDVGSDAIAVHAVGVLTAIMSNSPSAKEVFKERIGYAHLYEVLRSQGQPTQRLLQELLNMVSAPVLRQLLRLLRRERGRGAHPYTAPVLRALSGMARAEGPPRALQYFDLTPGMAGIMVPAVQKWPGGAFAFHAWLCLSEEEPGPPARPKRRQLYSFFTASGTGFEAFFTADGMLVVAVCTKKDYMTVALPSPPAASARRGTAPPPRPSAAATRRRPTGRSWPSPRTPLSAAHNPSPPPWDPTPGPLCSPPPKGWWPPRRPAARTPSGAPPRPSRATWAPWPSSARRCSKPRSRRSSARVRGGRGTSAGVLGGSTSPALRRSALFPPPGPNVASPFTLEGDLVELSSKLLLYYTPQACRNNICLDLSPSHGLDGRLTGHKVVNWDVKDVVNCVGGMGVLLPLLEQVVSKKEEAEDEQETNDLGEGPWWERAGGSQLYPCLAESRLERNSVAAFLLLVKNFIQHHPVNQESLVQCHGPAIIGALLQKVSGPLLDMSTLMASQILMEQVASEGSGLLLHLLYQHLLFDFRIWSNSDFAVRLGHIQYLANVVKDHKQRIRKKYGVQYVLDSIRTYYGASREKSTTTDDIKTVQTSLFSLVKDFFCRSFSGEEMQSLLNYVAAAQDEQQVCGALEVIHSLLKGSPAQEQLFAFLFEPGHVEVLFSLLVQKKFSDEVRERVFKILYKMLKYEKVPERCKNRLKLKDIGYQGLILWWLLGAKTLSLPADPPNYKDLVAVVYLSHRAELTVRLDICRKLFHLIYAQQDMVKQLARLAGWQDTLTKLYVKESYESRQHSLSHSSSGGCLELLRLSDGRANTSSIATAESGAQTPASGPGTPSPLESFKPFPGMRTPGFPNLFFPLSRQQTPEEELCNLLTNIVFSVTWRGVEGWDDAAWRERGQVFSVLTKLGTACELVRPPDEIKRSLLEMMLESALTDLKESGPAALPGLTQNALKLLRLLQDFLFSEGHNNQALWSEKIYEGVSGLLDKLGVWYHLANGTSDLKEMAQTGLRVLLHSLAYVKLHSLLQTASAPKKDEACYLLGKLETPLRHSLDAKSETFSWLVPIVRTLMDQCYETLQLQLFLPSLPPTNGSPTFYEDFQLFCSTPEWRSFIEKHVQPTMAQFEMDTFARSHDHMSNFWNACYDALMSSSLRRERDKADSRKMFQDLVLEPAAKRAKAENARHANVLKQANNHQSTVLKQWRSLCRLLTSPRSAWVRWKLSSAETYSRMRLKLVPNLNFDQHLEASALRDNLGEAGGHPGSLPLAMAKEAKVSELEDDQLAEEDLPVLDTAEPKEQNQREKLVVSEDCELITTVAVVPGRLEVTTQHVYFYDGSSEKEETEGGIGYDFKRPLSHLREVHLRRYNLRRSALELFFIDQANYFLNFKKKVRNKVYSCILGLRPPSQIYFGSRSPQELLKASGLTQKWVLREISNFEYLMQLNTIAGRTYNDLSQYPVFPWILRDYVSETLDLTDPAVFRDLSKPIGVANERHARDVKEKYESFEDPTGTVDKFHYGTHYSNAAGVMHYLIRTEPFTTLHIQLQSGRFDCSDRQFHSVPAAWQARMENPVDVKELIPEFFYFPEFLENQNGFDLGCLQMSNEKVNDVVLPRWARSREDFIYQHRKALESEYVSAHLHEWIDLIFGYKQRGPAAVEALNVFYYCTYEGAVDLDAIADETQRKALEGIISNFGQTPCQLLKEPHPARLSAESAARRLARLDTRPPNVFENLDQLKSFFVEGISDGVALVQAVVPKNQAHSFITQGSPDVLVTVSANGLLGTHNWLPYDKNISNYFSFTKDPTVSNAKTQRFLQGPFAPGADLCSRTLAVSPDGKLLFSGGHWDNSLRVTSLGKGKVVGHITRHIDVVTCLALDLCGIYLISGSRDTTCMVWQVLQQGGFSSGLAPKPVQVLYGHDDEVTCVAISTELDMAVSGSKDGTIIIHTIRRGLFMKSLRPPAESSLPAAVTHLAVGPEGQIVTQTAVGERASLKDKFALHLYSVNGKHLASVPLDQEVTAMCVTEEFVVLGTMQCGLEIRDLQSLRAAMPPVPMRVPVHSVSVTKEKSHILVGLEDGKLIVVGAGQPAEVRPGQFHRRLWRSTRRISQVSAGETEYNPNEGRS</sequence>
<dbReference type="SUPFAM" id="SSF50729">
    <property type="entry name" value="PH domain-like"/>
    <property type="match status" value="1"/>
</dbReference>
<feature type="region of interest" description="Disordered" evidence="4">
    <location>
        <begin position="848"/>
        <end position="871"/>
    </location>
</feature>
<evidence type="ECO:0000256" key="3">
    <source>
        <dbReference type="PROSITE-ProRule" id="PRU00221"/>
    </source>
</evidence>
<name>A0A8C3BB76_CAIMO</name>
<dbReference type="InterPro" id="IPR011993">
    <property type="entry name" value="PH-like_dom_sf"/>
</dbReference>
<feature type="domain" description="BEACH-type PH" evidence="6">
    <location>
        <begin position="1324"/>
        <end position="1424"/>
    </location>
</feature>
<dbReference type="GO" id="GO:0019901">
    <property type="term" value="F:protein kinase binding"/>
    <property type="evidence" value="ECO:0007669"/>
    <property type="project" value="TreeGrafter"/>
</dbReference>
<dbReference type="PANTHER" id="PTHR13743:SF111">
    <property type="entry name" value="NEUROBEACHIN-LIKE PROTEIN 2"/>
    <property type="match status" value="1"/>
</dbReference>
<dbReference type="SUPFAM" id="SSF81837">
    <property type="entry name" value="BEACH domain"/>
    <property type="match status" value="1"/>
</dbReference>
<dbReference type="SUPFAM" id="SSF50978">
    <property type="entry name" value="WD40 repeat-like"/>
    <property type="match status" value="1"/>
</dbReference>
<dbReference type="InterPro" id="IPR050865">
    <property type="entry name" value="BEACH_Domain"/>
</dbReference>
<dbReference type="InterPro" id="IPR023362">
    <property type="entry name" value="PH-BEACH_dom"/>
</dbReference>
<dbReference type="Gene3D" id="2.130.10.10">
    <property type="entry name" value="YVTN repeat-like/Quinoprotein amine dehydrogenase"/>
    <property type="match status" value="1"/>
</dbReference>
<dbReference type="GO" id="GO:0008104">
    <property type="term" value="P:intracellular protein localization"/>
    <property type="evidence" value="ECO:0007669"/>
    <property type="project" value="TreeGrafter"/>
</dbReference>
<dbReference type="InterPro" id="IPR011989">
    <property type="entry name" value="ARM-like"/>
</dbReference>
<dbReference type="GO" id="GO:0030099">
    <property type="term" value="P:myeloid cell differentiation"/>
    <property type="evidence" value="ECO:0007669"/>
    <property type="project" value="UniProtKB-ARBA"/>
</dbReference>
<feature type="repeat" description="WD" evidence="3">
    <location>
        <begin position="1933"/>
        <end position="1974"/>
    </location>
</feature>
<dbReference type="InterPro" id="IPR000409">
    <property type="entry name" value="BEACH_dom"/>
</dbReference>
<dbReference type="Gene3D" id="1.10.1540.10">
    <property type="entry name" value="BEACH domain"/>
    <property type="match status" value="1"/>
</dbReference>
<dbReference type="Gene3D" id="2.30.29.30">
    <property type="entry name" value="Pleckstrin-homology domain (PH domain)/Phosphotyrosine-binding domain (PTB)"/>
    <property type="match status" value="1"/>
</dbReference>
<reference evidence="7" key="2">
    <citation type="submission" date="2025-08" db="UniProtKB">
        <authorList>
            <consortium name="Ensembl"/>
        </authorList>
    </citation>
    <scope>IDENTIFICATION</scope>
</reference>
<dbReference type="InterPro" id="IPR036372">
    <property type="entry name" value="BEACH_dom_sf"/>
</dbReference>
<dbReference type="GO" id="GO:0005829">
    <property type="term" value="C:cytosol"/>
    <property type="evidence" value="ECO:0007669"/>
    <property type="project" value="TreeGrafter"/>
</dbReference>
<keyword evidence="2" id="KW-0677">Repeat</keyword>
<dbReference type="InterPro" id="IPR016024">
    <property type="entry name" value="ARM-type_fold"/>
</dbReference>
<reference evidence="7" key="1">
    <citation type="submission" date="2018-09" db="EMBL/GenBank/DDBJ databases">
        <title>Common duck and Muscovy duck high density SNP chip.</title>
        <authorList>
            <person name="Vignal A."/>
            <person name="Thebault N."/>
            <person name="Warren W.C."/>
        </authorList>
    </citation>
    <scope>NUCLEOTIDE SEQUENCE [LARGE SCALE GENOMIC DNA]</scope>
</reference>
<feature type="compositionally biased region" description="Pro residues" evidence="4">
    <location>
        <begin position="266"/>
        <end position="291"/>
    </location>
</feature>
<feature type="repeat" description="WD" evidence="3">
    <location>
        <begin position="1882"/>
        <end position="1915"/>
    </location>
</feature>
<dbReference type="PROSITE" id="PS50197">
    <property type="entry name" value="BEACH"/>
    <property type="match status" value="1"/>
</dbReference>
<dbReference type="CDD" id="cd01201">
    <property type="entry name" value="PH_BEACH"/>
    <property type="match status" value="1"/>
</dbReference>
<evidence type="ECO:0000256" key="4">
    <source>
        <dbReference type="SAM" id="MobiDB-lite"/>
    </source>
</evidence>
<dbReference type="SUPFAM" id="SSF48371">
    <property type="entry name" value="ARM repeat"/>
    <property type="match status" value="2"/>
</dbReference>
<accession>A0A8C3BB76</accession>
<dbReference type="Pfam" id="PF02138">
    <property type="entry name" value="Beach"/>
    <property type="match status" value="1"/>
</dbReference>
<keyword evidence="8" id="KW-1185">Reference proteome</keyword>
<organism evidence="7 8">
    <name type="scientific">Cairina moschata</name>
    <name type="common">Muscovy duck</name>
    <dbReference type="NCBI Taxonomy" id="8855"/>
    <lineage>
        <taxon>Eukaryota</taxon>
        <taxon>Metazoa</taxon>
        <taxon>Chordata</taxon>
        <taxon>Craniata</taxon>
        <taxon>Vertebrata</taxon>
        <taxon>Euteleostomi</taxon>
        <taxon>Archelosauria</taxon>
        <taxon>Archosauria</taxon>
        <taxon>Dinosauria</taxon>
        <taxon>Saurischia</taxon>
        <taxon>Theropoda</taxon>
        <taxon>Coelurosauria</taxon>
        <taxon>Aves</taxon>
        <taxon>Neognathae</taxon>
        <taxon>Galloanserae</taxon>
        <taxon>Anseriformes</taxon>
        <taxon>Anatidae</taxon>
        <taxon>Anatinae</taxon>
        <taxon>Cairina</taxon>
    </lineage>
</organism>
<feature type="compositionally biased region" description="Polar residues" evidence="4">
    <location>
        <begin position="848"/>
        <end position="858"/>
    </location>
</feature>
<dbReference type="PROSITE" id="PS51783">
    <property type="entry name" value="PH_BEACH"/>
    <property type="match status" value="1"/>
</dbReference>
<feature type="domain" description="BEACH" evidence="5">
    <location>
        <begin position="1437"/>
        <end position="1729"/>
    </location>
</feature>
<dbReference type="Pfam" id="PF14844">
    <property type="entry name" value="PH_BEACH"/>
    <property type="match status" value="1"/>
</dbReference>
<dbReference type="InterPro" id="IPR015943">
    <property type="entry name" value="WD40/YVTN_repeat-like_dom_sf"/>
</dbReference>
<dbReference type="PANTHER" id="PTHR13743">
    <property type="entry name" value="BEIGE/BEACH-RELATED"/>
    <property type="match status" value="1"/>
</dbReference>
<keyword evidence="1 3" id="KW-0853">WD repeat</keyword>
<dbReference type="Proteomes" id="UP000694556">
    <property type="component" value="Chromosome 2"/>
</dbReference>
<dbReference type="PROSITE" id="PS50082">
    <property type="entry name" value="WD_REPEATS_2"/>
    <property type="match status" value="2"/>
</dbReference>
<dbReference type="Gene3D" id="1.25.10.10">
    <property type="entry name" value="Leucine-rich Repeat Variant"/>
    <property type="match status" value="1"/>
</dbReference>
<dbReference type="InterPro" id="IPR036322">
    <property type="entry name" value="WD40_repeat_dom_sf"/>
</dbReference>
<reference evidence="7" key="3">
    <citation type="submission" date="2025-09" db="UniProtKB">
        <authorList>
            <consortium name="Ensembl"/>
        </authorList>
    </citation>
    <scope>IDENTIFICATION</scope>
</reference>
<dbReference type="GO" id="GO:0005783">
    <property type="term" value="C:endoplasmic reticulum"/>
    <property type="evidence" value="ECO:0007669"/>
    <property type="project" value="UniProtKB-SubCell"/>
</dbReference>
<dbReference type="Pfam" id="PF20425">
    <property type="entry name" value="Neurobeachin"/>
    <property type="match status" value="1"/>
</dbReference>
<feature type="compositionally biased region" description="Gly residues" evidence="4">
    <location>
        <begin position="334"/>
        <end position="343"/>
    </location>
</feature>
<dbReference type="InterPro" id="IPR001680">
    <property type="entry name" value="WD40_rpt"/>
</dbReference>
<evidence type="ECO:0000259" key="6">
    <source>
        <dbReference type="PROSITE" id="PS51783"/>
    </source>
</evidence>
<proteinExistence type="predicted"/>